<keyword evidence="8" id="KW-0653">Protein transport</keyword>
<name>U6GJB5_9EIME</name>
<dbReference type="GO" id="GO:0005634">
    <property type="term" value="C:nucleus"/>
    <property type="evidence" value="ECO:0007669"/>
    <property type="project" value="UniProtKB-SubCell"/>
</dbReference>
<dbReference type="InterPro" id="IPR019385">
    <property type="entry name" value="PHAX_RNA-binding_domain"/>
</dbReference>
<keyword evidence="6" id="KW-0963">Cytoplasm</keyword>
<comment type="similarity">
    <text evidence="3">Belongs to the PHAX family.</text>
</comment>
<dbReference type="EMBL" id="HG691828">
    <property type="protein sequence ID" value="CDI80331.1"/>
    <property type="molecule type" value="Genomic_DNA"/>
</dbReference>
<dbReference type="PANTHER" id="PTHR13135">
    <property type="entry name" value="CYTOSOLIC RESINIFERATOXIN BINDING PROTEIN RBP-26"/>
    <property type="match status" value="1"/>
</dbReference>
<organism evidence="12 13">
    <name type="scientific">Eimeria praecox</name>
    <dbReference type="NCBI Taxonomy" id="51316"/>
    <lineage>
        <taxon>Eukaryota</taxon>
        <taxon>Sar</taxon>
        <taxon>Alveolata</taxon>
        <taxon>Apicomplexa</taxon>
        <taxon>Conoidasida</taxon>
        <taxon>Coccidia</taxon>
        <taxon>Eucoccidiorida</taxon>
        <taxon>Eimeriorina</taxon>
        <taxon>Eimeriidae</taxon>
        <taxon>Eimeria</taxon>
    </lineage>
</organism>
<evidence type="ECO:0000256" key="1">
    <source>
        <dbReference type="ARBA" id="ARBA00004123"/>
    </source>
</evidence>
<proteinExistence type="inferred from homology"/>
<dbReference type="InterPro" id="IPR039047">
    <property type="entry name" value="PHAX"/>
</dbReference>
<evidence type="ECO:0000256" key="10">
    <source>
        <dbReference type="ARBA" id="ARBA00030834"/>
    </source>
</evidence>
<evidence type="ECO:0000313" key="13">
    <source>
        <dbReference type="Proteomes" id="UP000018201"/>
    </source>
</evidence>
<feature type="domain" description="Phosphorylated adapter RNA export protein RNA-binding" evidence="11">
    <location>
        <begin position="153"/>
        <end position="229"/>
    </location>
</feature>
<evidence type="ECO:0000256" key="6">
    <source>
        <dbReference type="ARBA" id="ARBA00022490"/>
    </source>
</evidence>
<dbReference type="Gene3D" id="1.10.10.1440">
    <property type="entry name" value="PHAX RNA-binding domain"/>
    <property type="match status" value="1"/>
</dbReference>
<dbReference type="Proteomes" id="UP000018201">
    <property type="component" value="Unassembled WGS sequence"/>
</dbReference>
<dbReference type="AlphaFoldDB" id="U6GJB5"/>
<sequence>MLQSGAQAGIAVAKRPPVLTENARCTVVKDGSNTAGAKDDPRGVKRSYAEVEHEAYSWGSSVTASTDQNGTQKLLGNSGPHPQEVFCRGLFQRAGVTVDQQCGSHLLLSGDSFGKILRNPESDGAEEAEIRAEILNGVRQLLRDESEIDCLVRLCALLKEKNTALIERAIHRRGVSECAELLEETLQVEARGGMLTKDGRRRTPGGVFLRLLQDRIPREDKRFIWDEQNREQRRLKRQRIRRQRTAEAELWSQRANTDVDVPPAPVQQEVAQPACDELEPGELDAAEIYALDEQLK</sequence>
<keyword evidence="5" id="KW-0813">Transport</keyword>
<evidence type="ECO:0000259" key="11">
    <source>
        <dbReference type="Pfam" id="PF10258"/>
    </source>
</evidence>
<comment type="subcellular location">
    <subcellularLocation>
        <location evidence="2">Cytoplasm</location>
    </subcellularLocation>
    <subcellularLocation>
        <location evidence="1">Nucleus</location>
    </subcellularLocation>
</comment>
<dbReference type="OrthoDB" id="20573at2759"/>
<dbReference type="GO" id="GO:0015031">
    <property type="term" value="P:protein transport"/>
    <property type="evidence" value="ECO:0007669"/>
    <property type="project" value="UniProtKB-KW"/>
</dbReference>
<dbReference type="GO" id="GO:0006408">
    <property type="term" value="P:snRNA export from nucleus"/>
    <property type="evidence" value="ECO:0007669"/>
    <property type="project" value="InterPro"/>
</dbReference>
<evidence type="ECO:0000256" key="5">
    <source>
        <dbReference type="ARBA" id="ARBA00022448"/>
    </source>
</evidence>
<evidence type="ECO:0000256" key="7">
    <source>
        <dbReference type="ARBA" id="ARBA00022884"/>
    </source>
</evidence>
<gene>
    <name evidence="12" type="ORF">EPH_0034020</name>
</gene>
<protein>
    <recommendedName>
        <fullName evidence="4">Phosphorylated adapter RNA export protein</fullName>
    </recommendedName>
    <alternativeName>
        <fullName evidence="10">RNA U small nuclear RNA export adapter protein</fullName>
    </alternativeName>
</protein>
<dbReference type="VEuPathDB" id="ToxoDB:EPH_0034020"/>
<dbReference type="GO" id="GO:0005737">
    <property type="term" value="C:cytoplasm"/>
    <property type="evidence" value="ECO:0007669"/>
    <property type="project" value="UniProtKB-SubCell"/>
</dbReference>
<evidence type="ECO:0000256" key="2">
    <source>
        <dbReference type="ARBA" id="ARBA00004496"/>
    </source>
</evidence>
<keyword evidence="13" id="KW-1185">Reference proteome</keyword>
<accession>U6GJB5</accession>
<dbReference type="Pfam" id="PF10258">
    <property type="entry name" value="PHAX_RNA-bd"/>
    <property type="match status" value="1"/>
</dbReference>
<keyword evidence="7" id="KW-0694">RNA-binding</keyword>
<evidence type="ECO:0000313" key="12">
    <source>
        <dbReference type="EMBL" id="CDI80331.1"/>
    </source>
</evidence>
<reference evidence="12" key="1">
    <citation type="submission" date="2013-10" db="EMBL/GenBank/DDBJ databases">
        <title>Genomic analysis of the causative agents of coccidiosis in chickens.</title>
        <authorList>
            <person name="Reid A.J."/>
            <person name="Blake D."/>
            <person name="Billington K."/>
            <person name="Browne H."/>
            <person name="Dunn M."/>
            <person name="Hung S."/>
            <person name="Kawahara F."/>
            <person name="Miranda-Saavedra D."/>
            <person name="Mourier T."/>
            <person name="Nagra H."/>
            <person name="Otto T.D."/>
            <person name="Rawlings N."/>
            <person name="Sanchez A."/>
            <person name="Sanders M."/>
            <person name="Subramaniam C."/>
            <person name="Tay Y."/>
            <person name="Dear P."/>
            <person name="Doerig C."/>
            <person name="Gruber A."/>
            <person name="Parkinson J."/>
            <person name="Shirley M."/>
            <person name="Wan K.L."/>
            <person name="Berriman M."/>
            <person name="Tomley F."/>
            <person name="Pain A."/>
        </authorList>
    </citation>
    <scope>NUCLEOTIDE SEQUENCE [LARGE SCALE GENOMIC DNA]</scope>
    <source>
        <strain evidence="12">Houghton</strain>
    </source>
</reference>
<evidence type="ECO:0000256" key="8">
    <source>
        <dbReference type="ARBA" id="ARBA00022927"/>
    </source>
</evidence>
<keyword evidence="9" id="KW-0539">Nucleus</keyword>
<dbReference type="InterPro" id="IPR038092">
    <property type="entry name" value="PHAX_RNA-binding_sf"/>
</dbReference>
<reference evidence="12" key="2">
    <citation type="submission" date="2013-10" db="EMBL/GenBank/DDBJ databases">
        <authorList>
            <person name="Aslett M."/>
        </authorList>
    </citation>
    <scope>NUCLEOTIDE SEQUENCE [LARGE SCALE GENOMIC DNA]</scope>
    <source>
        <strain evidence="12">Houghton</strain>
    </source>
</reference>
<evidence type="ECO:0000256" key="9">
    <source>
        <dbReference type="ARBA" id="ARBA00023242"/>
    </source>
</evidence>
<dbReference type="PANTHER" id="PTHR13135:SF0">
    <property type="entry name" value="PHOSPHORYLATED ADAPTER RNA EXPORT PROTEIN"/>
    <property type="match status" value="1"/>
</dbReference>
<dbReference type="GO" id="GO:0003723">
    <property type="term" value="F:RNA binding"/>
    <property type="evidence" value="ECO:0007669"/>
    <property type="project" value="UniProtKB-KW"/>
</dbReference>
<evidence type="ECO:0000256" key="3">
    <source>
        <dbReference type="ARBA" id="ARBA00006094"/>
    </source>
</evidence>
<evidence type="ECO:0000256" key="4">
    <source>
        <dbReference type="ARBA" id="ARBA00016856"/>
    </source>
</evidence>